<dbReference type="WBParaSite" id="NBR_0000917001-mRNA-1">
    <property type="protein sequence ID" value="NBR_0000917001-mRNA-1"/>
    <property type="gene ID" value="NBR_0000917001"/>
</dbReference>
<evidence type="ECO:0000256" key="3">
    <source>
        <dbReference type="ARBA" id="ARBA00023242"/>
    </source>
</evidence>
<protein>
    <submittedName>
        <fullName evidence="7">THO complex subunit 5 homolog (inferred by orthology to a human protein)</fullName>
    </submittedName>
</protein>
<dbReference type="GO" id="GO:0003729">
    <property type="term" value="F:mRNA binding"/>
    <property type="evidence" value="ECO:0007669"/>
    <property type="project" value="TreeGrafter"/>
</dbReference>
<feature type="region of interest" description="Disordered" evidence="4">
    <location>
        <begin position="256"/>
        <end position="286"/>
    </location>
</feature>
<evidence type="ECO:0000313" key="7">
    <source>
        <dbReference type="WBParaSite" id="NBR_0000917001-mRNA-1"/>
    </source>
</evidence>
<comment type="similarity">
    <text evidence="2">Belongs to the THOC5 family.</text>
</comment>
<dbReference type="Proteomes" id="UP000271162">
    <property type="component" value="Unassembled WGS sequence"/>
</dbReference>
<dbReference type="AlphaFoldDB" id="A0A0N4Y0S8"/>
<evidence type="ECO:0000313" key="5">
    <source>
        <dbReference type="EMBL" id="VDL72760.1"/>
    </source>
</evidence>
<dbReference type="STRING" id="27835.A0A0N4Y0S8"/>
<dbReference type="OMA" id="IHATAYK"/>
<feature type="compositionally biased region" description="Basic and acidic residues" evidence="4">
    <location>
        <begin position="259"/>
        <end position="270"/>
    </location>
</feature>
<comment type="subcellular location">
    <subcellularLocation>
        <location evidence="1">Nucleus</location>
    </subcellularLocation>
</comment>
<keyword evidence="3" id="KW-0539">Nucleus</keyword>
<dbReference type="InterPro" id="IPR019163">
    <property type="entry name" value="THO_Thoc5"/>
</dbReference>
<accession>A0A0N4Y0S8</accession>
<proteinExistence type="inferred from homology"/>
<keyword evidence="6" id="KW-1185">Reference proteome</keyword>
<sequence>MTLKRTSAVVDKPPVVSTRRPKVEATPLIEPSDLYQMEDEIARSTTHAELEKQFLRESTKLRSFLQQIIDDDHDEVEAKYIHLQNSSSEIQHLQKEIGRCLQFSAGDEDIDLVPIEDFYANAPEGVSRPEVTRANEHEQRLARLTWEIAQRKALIDTLTEQEGRRNVLISSISGKEHRLKGLRSKISALIAAAKPVQEALGVGNVSSSSAEQRALFSLLPHDLSVLYVQAEAYRDIMEDTGLQVVIRGDANEAVRLNRQQKDDADEKERSDDDDASDNEERHSVVSDRLEVNKRAVTQPHPIYLKIDIACQDEVKVSLKLFYMTELRVTCMKYKITGKLPTHGGISAHENLLDSLFPGDDGTECPNPIGAAKLSQLRIGVETFASKCGRPYRFVQALTGSTSSPISAQSKVDSSGVQLADALHDVVKAIRDRVCSRMKLARELIDLEASPMEAVQSGDVPLKVVTQITSFKMIDEETFLSSVTPDLRKLASEENGAFYYLATLVNRVADLKIQGYVMIPVNYPKQIPLFGLVVTQGGGKDAPPRTLSSASSHIIKSLERYINISCVTEDHVHTRSLLARQLAHLASRCDLIADLVPSFNPGNSSHRQHLYSRLSRVPIVMQLISCIILLQLKFAVIGAQTWMTGDNSTVDVDQWHRRHGKPQGQDMDLVAAEIKASFLAELHPKDLITNETATIVAQVLSDRIRNVLFCVIQLLFRCVMSVGSV</sequence>
<evidence type="ECO:0000256" key="2">
    <source>
        <dbReference type="ARBA" id="ARBA00008044"/>
    </source>
</evidence>
<organism evidence="7">
    <name type="scientific">Nippostrongylus brasiliensis</name>
    <name type="common">Rat hookworm</name>
    <dbReference type="NCBI Taxonomy" id="27835"/>
    <lineage>
        <taxon>Eukaryota</taxon>
        <taxon>Metazoa</taxon>
        <taxon>Ecdysozoa</taxon>
        <taxon>Nematoda</taxon>
        <taxon>Chromadorea</taxon>
        <taxon>Rhabditida</taxon>
        <taxon>Rhabditina</taxon>
        <taxon>Rhabditomorpha</taxon>
        <taxon>Strongyloidea</taxon>
        <taxon>Heligmosomidae</taxon>
        <taxon>Nippostrongylus</taxon>
    </lineage>
</organism>
<dbReference type="GO" id="GO:0006406">
    <property type="term" value="P:mRNA export from nucleus"/>
    <property type="evidence" value="ECO:0007669"/>
    <property type="project" value="TreeGrafter"/>
</dbReference>
<name>A0A0N4Y0S8_NIPBR</name>
<evidence type="ECO:0000256" key="4">
    <source>
        <dbReference type="SAM" id="MobiDB-lite"/>
    </source>
</evidence>
<reference evidence="5 6" key="2">
    <citation type="submission" date="2018-11" db="EMBL/GenBank/DDBJ databases">
        <authorList>
            <consortium name="Pathogen Informatics"/>
        </authorList>
    </citation>
    <scope>NUCLEOTIDE SEQUENCE [LARGE SCALE GENOMIC DNA]</scope>
</reference>
<dbReference type="PANTHER" id="PTHR13375">
    <property type="entry name" value="FMS INTERACTING PROTEIN"/>
    <property type="match status" value="1"/>
</dbReference>
<dbReference type="PANTHER" id="PTHR13375:SF3">
    <property type="entry name" value="THO COMPLEX SUBUNIT 5 HOMOLOG"/>
    <property type="match status" value="1"/>
</dbReference>
<dbReference type="GO" id="GO:0000445">
    <property type="term" value="C:THO complex part of transcription export complex"/>
    <property type="evidence" value="ECO:0007669"/>
    <property type="project" value="TreeGrafter"/>
</dbReference>
<reference evidence="7" key="1">
    <citation type="submission" date="2017-02" db="UniProtKB">
        <authorList>
            <consortium name="WormBaseParasite"/>
        </authorList>
    </citation>
    <scope>IDENTIFICATION</scope>
</reference>
<gene>
    <name evidence="5" type="ORF">NBR_LOCUS9171</name>
</gene>
<evidence type="ECO:0000256" key="1">
    <source>
        <dbReference type="ARBA" id="ARBA00004123"/>
    </source>
</evidence>
<dbReference type="Pfam" id="PF09766">
    <property type="entry name" value="FmiP_Thoc5"/>
    <property type="match status" value="1"/>
</dbReference>
<dbReference type="EMBL" id="UYSL01020102">
    <property type="protein sequence ID" value="VDL72760.1"/>
    <property type="molecule type" value="Genomic_DNA"/>
</dbReference>
<evidence type="ECO:0000313" key="6">
    <source>
        <dbReference type="Proteomes" id="UP000271162"/>
    </source>
</evidence>